<name>A0ACC2J0B4_9PEZI</name>
<dbReference type="Proteomes" id="UP001153332">
    <property type="component" value="Unassembled WGS sequence"/>
</dbReference>
<proteinExistence type="predicted"/>
<sequence>MHDSWNLGWKMNLAVRGLAKPVLLESYEAERMKVAHDLINFDFEHANEIAGGDIARLAENFRINTRFISGVGVEYAESIINRGRDQTQGDAKPGCTLPPSKVTRYVDANPVDLQLDIPMQGQFRVFVIVPDVVGPGEAAFLAGLSDNVTSTSSLLTKLSHVASESYRRKPRPKRPADVFSRPERYRAFSELFTFCLLTSTPKDRFELASLPPLFSMSPWTVYLDDVAHMDTKGLYCISKWLGEVSVGQAAIINVRPDGYVGSIKRWDVTGQGTGEAAARWLDEYYGGFLETSSRP</sequence>
<evidence type="ECO:0000313" key="2">
    <source>
        <dbReference type="Proteomes" id="UP001153332"/>
    </source>
</evidence>
<reference evidence="1" key="1">
    <citation type="submission" date="2022-12" db="EMBL/GenBank/DDBJ databases">
        <title>Genome Sequence of Lasiodiplodia mahajangana.</title>
        <authorList>
            <person name="Buettner E."/>
        </authorList>
    </citation>
    <scope>NUCLEOTIDE SEQUENCE</scope>
    <source>
        <strain evidence="1">VT137</strain>
    </source>
</reference>
<evidence type="ECO:0000313" key="1">
    <source>
        <dbReference type="EMBL" id="KAJ8120889.1"/>
    </source>
</evidence>
<comment type="caution">
    <text evidence="1">The sequence shown here is derived from an EMBL/GenBank/DDBJ whole genome shotgun (WGS) entry which is preliminary data.</text>
</comment>
<accession>A0ACC2J0B4</accession>
<protein>
    <submittedName>
        <fullName evidence="1">Uncharacterized protein</fullName>
    </submittedName>
</protein>
<keyword evidence="2" id="KW-1185">Reference proteome</keyword>
<gene>
    <name evidence="1" type="ORF">O1611_g10245</name>
</gene>
<dbReference type="EMBL" id="JAPUUL010003961">
    <property type="protein sequence ID" value="KAJ8120889.1"/>
    <property type="molecule type" value="Genomic_DNA"/>
</dbReference>
<organism evidence="1 2">
    <name type="scientific">Lasiodiplodia mahajangana</name>
    <dbReference type="NCBI Taxonomy" id="1108764"/>
    <lineage>
        <taxon>Eukaryota</taxon>
        <taxon>Fungi</taxon>
        <taxon>Dikarya</taxon>
        <taxon>Ascomycota</taxon>
        <taxon>Pezizomycotina</taxon>
        <taxon>Dothideomycetes</taxon>
        <taxon>Dothideomycetes incertae sedis</taxon>
        <taxon>Botryosphaeriales</taxon>
        <taxon>Botryosphaeriaceae</taxon>
        <taxon>Lasiodiplodia</taxon>
    </lineage>
</organism>